<feature type="transmembrane region" description="Helical" evidence="1">
    <location>
        <begin position="487"/>
        <end position="509"/>
    </location>
</feature>
<keyword evidence="1" id="KW-0472">Membrane</keyword>
<dbReference type="AlphaFoldDB" id="Q22A09"/>
<dbReference type="PANTHER" id="PTHR13018">
    <property type="entry name" value="PROBABLE MEMBRANE PROTEIN DUF221-RELATED"/>
    <property type="match status" value="1"/>
</dbReference>
<reference evidence="4" key="1">
    <citation type="journal article" date="2006" name="PLoS Biol.">
        <title>Macronuclear genome sequence of the ciliate Tetrahymena thermophila, a model eukaryote.</title>
        <authorList>
            <person name="Eisen J.A."/>
            <person name="Coyne R.S."/>
            <person name="Wu M."/>
            <person name="Wu D."/>
            <person name="Thiagarajan M."/>
            <person name="Wortman J.R."/>
            <person name="Badger J.H."/>
            <person name="Ren Q."/>
            <person name="Amedeo P."/>
            <person name="Jones K.M."/>
            <person name="Tallon L.J."/>
            <person name="Delcher A.L."/>
            <person name="Salzberg S.L."/>
            <person name="Silva J.C."/>
            <person name="Haas B.J."/>
            <person name="Majoros W.H."/>
            <person name="Farzad M."/>
            <person name="Carlton J.M."/>
            <person name="Smith R.K. Jr."/>
            <person name="Garg J."/>
            <person name="Pearlman R.E."/>
            <person name="Karrer K.M."/>
            <person name="Sun L."/>
            <person name="Manning G."/>
            <person name="Elde N.C."/>
            <person name="Turkewitz A.P."/>
            <person name="Asai D.J."/>
            <person name="Wilkes D.E."/>
            <person name="Wang Y."/>
            <person name="Cai H."/>
            <person name="Collins K."/>
            <person name="Stewart B.A."/>
            <person name="Lee S.R."/>
            <person name="Wilamowska K."/>
            <person name="Weinberg Z."/>
            <person name="Ruzzo W.L."/>
            <person name="Wloga D."/>
            <person name="Gaertig J."/>
            <person name="Frankel J."/>
            <person name="Tsao C.-C."/>
            <person name="Gorovsky M.A."/>
            <person name="Keeling P.J."/>
            <person name="Waller R.F."/>
            <person name="Patron N.J."/>
            <person name="Cherry J.M."/>
            <person name="Stover N.A."/>
            <person name="Krieger C.J."/>
            <person name="del Toro C."/>
            <person name="Ryder H.F."/>
            <person name="Williamson S.C."/>
            <person name="Barbeau R.A."/>
            <person name="Hamilton E.P."/>
            <person name="Orias E."/>
        </authorList>
    </citation>
    <scope>NUCLEOTIDE SEQUENCE [LARGE SCALE GENOMIC DNA]</scope>
    <source>
        <strain evidence="4">SB210</strain>
    </source>
</reference>
<feature type="transmembrane region" description="Helical" evidence="1">
    <location>
        <begin position="648"/>
        <end position="672"/>
    </location>
</feature>
<evidence type="ECO:0000313" key="3">
    <source>
        <dbReference type="EMBL" id="EAR82133.2"/>
    </source>
</evidence>
<feature type="transmembrane region" description="Helical" evidence="1">
    <location>
        <begin position="102"/>
        <end position="123"/>
    </location>
</feature>
<dbReference type="RefSeq" id="XP_001029796.2">
    <property type="nucleotide sequence ID" value="XM_001029796.3"/>
</dbReference>
<dbReference type="GO" id="GO:0005227">
    <property type="term" value="F:calcium-activated cation channel activity"/>
    <property type="evidence" value="ECO:0007669"/>
    <property type="project" value="InterPro"/>
</dbReference>
<keyword evidence="3" id="KW-0418">Kinase</keyword>
<evidence type="ECO:0000259" key="2">
    <source>
        <dbReference type="Pfam" id="PF14703"/>
    </source>
</evidence>
<dbReference type="PANTHER" id="PTHR13018:SF83">
    <property type="entry name" value="RRM DOMAIN-CONTAINING PROTEIN"/>
    <property type="match status" value="1"/>
</dbReference>
<feature type="transmembrane region" description="Helical" evidence="1">
    <location>
        <begin position="180"/>
        <end position="196"/>
    </location>
</feature>
<dbReference type="KEGG" id="tet:TTHERM_01298560"/>
<organism evidence="3 4">
    <name type="scientific">Tetrahymena thermophila (strain SB210)</name>
    <dbReference type="NCBI Taxonomy" id="312017"/>
    <lineage>
        <taxon>Eukaryota</taxon>
        <taxon>Sar</taxon>
        <taxon>Alveolata</taxon>
        <taxon>Ciliophora</taxon>
        <taxon>Intramacronucleata</taxon>
        <taxon>Oligohymenophorea</taxon>
        <taxon>Hymenostomatida</taxon>
        <taxon>Tetrahymenina</taxon>
        <taxon>Tetrahymenidae</taxon>
        <taxon>Tetrahymena</taxon>
    </lineage>
</organism>
<evidence type="ECO:0000256" key="1">
    <source>
        <dbReference type="SAM" id="Phobius"/>
    </source>
</evidence>
<evidence type="ECO:0000313" key="4">
    <source>
        <dbReference type="Proteomes" id="UP000009168"/>
    </source>
</evidence>
<feature type="transmembrane region" description="Helical" evidence="1">
    <location>
        <begin position="404"/>
        <end position="425"/>
    </location>
</feature>
<keyword evidence="3" id="KW-0808">Transferase</keyword>
<dbReference type="Pfam" id="PF14703">
    <property type="entry name" value="PHM7_cyt"/>
    <property type="match status" value="1"/>
</dbReference>
<sequence length="755" mass="87179">MFAKFFGQKEDHGDLKISNLDKFPSDIDKAKIRAQAYADSLTAKQIKLFSRNVQVNGEEVEEKYKKINNYSGKYIREESMSLWCENIDLYFLGSGYPMYFDFVKSCLIILFLIFVSSGSYNLFSNALMGSDCLTIFYHPTNTPNVPGQPEIEHGCQYSWTTILSFANKRNNADLVQLQDIMNFITVITIVFVLQYLRINQRALNEDCDGLLISPSDYTVWVQGVPKYEKSNEAIDQLIKKDISDQIHELYIKDNPKMADTFQIENVTVCYSLEEVTRLNTEKDQIIAKSQEYLKKGGQKEDEDFKTLIKELEDKQEEIMKLKKEYYDGSNFEHFTGHVFITLSTELAKNILIEEQDSNCFNICKKNKQLKLNGETIEILPAPEPTDVNWNTLGVSSRQQFINNIISDIATFFLLTVSFFIILGLMKLQSSAAEDYKKEHPKEPNVSLSVKIFALFISIVIPGLNFALQIFLTKLSLFEKHHRKTKEIASLGVKLAIAQFINTAVITFSIKVMFDLFDDRQKAEDNIYSASGLIYNQQFVFITNALISGASLLVDGGRIYKIFNRMFLAKYQYLTQRQINTLYEEPEHNLAFEYSGLQKTMLFTAFYAPLIPVGILFSMLGIMLLYFIQKYKILNHRTIRYSMSNLLSLEMIELTEYILPIYCLSNIVFSYILNQNSHISIFSALAVAIGIFNIFLPMNAINEFFFYVKPCPPLKEKYSENISNFQFDYDRANPATDDYARKLYVENEIKLHKQQF</sequence>
<dbReference type="EMBL" id="GG662323">
    <property type="protein sequence ID" value="EAR82133.2"/>
    <property type="molecule type" value="Genomic_DNA"/>
</dbReference>
<keyword evidence="1" id="KW-0812">Transmembrane</keyword>
<dbReference type="Proteomes" id="UP000009168">
    <property type="component" value="Unassembled WGS sequence"/>
</dbReference>
<accession>Q22A09</accession>
<dbReference type="OrthoDB" id="286234at2759"/>
<dbReference type="eggNOG" id="ENOG502SEJF">
    <property type="taxonomic scope" value="Eukaryota"/>
</dbReference>
<name>Q22A09_TETTS</name>
<dbReference type="InParanoid" id="Q22A09"/>
<dbReference type="InterPro" id="IPR045122">
    <property type="entry name" value="Csc1-like"/>
</dbReference>
<dbReference type="GO" id="GO:0005886">
    <property type="term" value="C:plasma membrane"/>
    <property type="evidence" value="ECO:0007669"/>
    <property type="project" value="TreeGrafter"/>
</dbReference>
<dbReference type="GO" id="GO:0016301">
    <property type="term" value="F:kinase activity"/>
    <property type="evidence" value="ECO:0007669"/>
    <property type="project" value="UniProtKB-KW"/>
</dbReference>
<dbReference type="InterPro" id="IPR027815">
    <property type="entry name" value="CSC1/OSCA1-like_cyt"/>
</dbReference>
<keyword evidence="1" id="KW-1133">Transmembrane helix</keyword>
<dbReference type="GeneID" id="7830183"/>
<protein>
    <submittedName>
        <fullName evidence="3">Kinase domain protein</fullName>
    </submittedName>
</protein>
<proteinExistence type="predicted"/>
<feature type="transmembrane region" description="Helical" evidence="1">
    <location>
        <begin position="678"/>
        <end position="695"/>
    </location>
</feature>
<keyword evidence="4" id="KW-1185">Reference proteome</keyword>
<feature type="transmembrane region" description="Helical" evidence="1">
    <location>
        <begin position="605"/>
        <end position="627"/>
    </location>
</feature>
<gene>
    <name evidence="3" type="ORF">TTHERM_01298560</name>
</gene>
<dbReference type="OMA" id="PNDISWQ"/>
<feature type="transmembrane region" description="Helical" evidence="1">
    <location>
        <begin position="445"/>
        <end position="467"/>
    </location>
</feature>
<dbReference type="HOGENOM" id="CLU_012088_0_0_1"/>
<feature type="domain" description="CSC1/OSCA1-like cytosolic" evidence="2">
    <location>
        <begin position="216"/>
        <end position="390"/>
    </location>
</feature>